<gene>
    <name evidence="5" type="ORF">QC761_500610</name>
</gene>
<evidence type="ECO:0000313" key="5">
    <source>
        <dbReference type="EMBL" id="KAK4641575.1"/>
    </source>
</evidence>
<dbReference type="InterPro" id="IPR006094">
    <property type="entry name" value="Oxid_FAD_bind_N"/>
</dbReference>
<proteinExistence type="inferred from homology"/>
<protein>
    <recommendedName>
        <fullName evidence="4">FAD-binding PCMH-type domain-containing protein</fullName>
    </recommendedName>
</protein>
<dbReference type="InterPro" id="IPR016169">
    <property type="entry name" value="FAD-bd_PCMH_sub2"/>
</dbReference>
<evidence type="ECO:0000313" key="6">
    <source>
        <dbReference type="Proteomes" id="UP001322138"/>
    </source>
</evidence>
<comment type="caution">
    <text evidence="5">The sequence shown here is derived from an EMBL/GenBank/DDBJ whole genome shotgun (WGS) entry which is preliminary data.</text>
</comment>
<keyword evidence="2" id="KW-0560">Oxidoreductase</keyword>
<keyword evidence="6" id="KW-1185">Reference proteome</keyword>
<dbReference type="PROSITE" id="PS51387">
    <property type="entry name" value="FAD_PCMH"/>
    <property type="match status" value="1"/>
</dbReference>
<dbReference type="GeneID" id="87898793"/>
<reference evidence="5 6" key="1">
    <citation type="journal article" date="2023" name="bioRxiv">
        <title>High-quality genome assemblies of four members of thePodospora anserinaspecies complex.</title>
        <authorList>
            <person name="Ament-Velasquez S.L."/>
            <person name="Vogan A.A."/>
            <person name="Wallerman O."/>
            <person name="Hartmann F."/>
            <person name="Gautier V."/>
            <person name="Silar P."/>
            <person name="Giraud T."/>
            <person name="Johannesson H."/>
        </authorList>
    </citation>
    <scope>NUCLEOTIDE SEQUENCE [LARGE SCALE GENOMIC DNA]</scope>
    <source>
        <strain evidence="5 6">CBS 112042</strain>
    </source>
</reference>
<dbReference type="SUPFAM" id="SSF56176">
    <property type="entry name" value="FAD-binding/transporter-associated domain-like"/>
    <property type="match status" value="1"/>
</dbReference>
<feature type="signal peptide" evidence="3">
    <location>
        <begin position="1"/>
        <end position="37"/>
    </location>
</feature>
<dbReference type="EMBL" id="JAFFGZ010000007">
    <property type="protein sequence ID" value="KAK4641575.1"/>
    <property type="molecule type" value="Genomic_DNA"/>
</dbReference>
<dbReference type="InterPro" id="IPR012951">
    <property type="entry name" value="BBE"/>
</dbReference>
<evidence type="ECO:0000259" key="4">
    <source>
        <dbReference type="PROSITE" id="PS51387"/>
    </source>
</evidence>
<keyword evidence="3" id="KW-0732">Signal</keyword>
<organism evidence="5 6">
    <name type="scientific">Podospora bellae-mahoneyi</name>
    <dbReference type="NCBI Taxonomy" id="2093777"/>
    <lineage>
        <taxon>Eukaryota</taxon>
        <taxon>Fungi</taxon>
        <taxon>Dikarya</taxon>
        <taxon>Ascomycota</taxon>
        <taxon>Pezizomycotina</taxon>
        <taxon>Sordariomycetes</taxon>
        <taxon>Sordariomycetidae</taxon>
        <taxon>Sordariales</taxon>
        <taxon>Podosporaceae</taxon>
        <taxon>Podospora</taxon>
    </lineage>
</organism>
<feature type="domain" description="FAD-binding PCMH-type" evidence="4">
    <location>
        <begin position="172"/>
        <end position="353"/>
    </location>
</feature>
<comment type="similarity">
    <text evidence="1">Belongs to the oxygen-dependent FAD-linked oxidoreductase family.</text>
</comment>
<dbReference type="PANTHER" id="PTHR13878:SF91">
    <property type="entry name" value="FAD BINDING DOMAIN PROTEIN (AFU_ORTHOLOGUE AFUA_6G12070)-RELATED"/>
    <property type="match status" value="1"/>
</dbReference>
<sequence>MMDTRMLRGERPWQLSPPQMRLFRALVVGVLLVSASAKKDEPNFPFETKQLSKRETTNHQNIAFGDPSSVSLNHNRPTCKIGPQDAAWPTLNEWSKLNTTLGGRLLKPSPAPIVCYPGPNYNAAACEFLVGGAARRTRFWLDDPLSVLSPWTQGNTCLLSANVSGPLRSCTQGGFPEYVVNATSVRDVQIAVNFARNNDIRLIIKNTGHDFLGRSSGYGSLSVWTHYLKGIEYLQSYKANQYKGSAVRLGAGTETWEANNAMIAQNFTIAVPKLPTETVGIAGGWFQGGGHSNLASIWGLGADQVLSINLVTADGRFMTANKDTNKDLFFALRGGGGGTYGVVTSIVVKASKGLITLGTATYGFTTGPIAPTTLQNPTANITNTQDFWKGVEIYLAFAKKVVDAGGFGHGDVTYHGNTSFSFAGIFLMPGFSASKTQEFVNPLFQSFRDEAGINITTPVATLVTYAEPGNGTNTAPGSGAFSSRLLPRNNWANSTSISQTSSAIKRAVEKGFNIRTRAYGPKLDLVTGPYAASGVSPHMRSMVIHLTVFSLLDVSSLWVLESTPGEAASNFKAELARLEDATDDIRRVTPGSGAYYNEAGRLEPDWQESFFGGENYGRLLRVKRERDPWGLFWVHKGVGSEGWRVETGDGLTTNNGPLCRV</sequence>
<evidence type="ECO:0000256" key="1">
    <source>
        <dbReference type="ARBA" id="ARBA00005466"/>
    </source>
</evidence>
<dbReference type="Proteomes" id="UP001322138">
    <property type="component" value="Unassembled WGS sequence"/>
</dbReference>
<accession>A0ABR0FEQ3</accession>
<dbReference type="RefSeq" id="XP_062730551.1">
    <property type="nucleotide sequence ID" value="XM_062879311.1"/>
</dbReference>
<dbReference type="InterPro" id="IPR036318">
    <property type="entry name" value="FAD-bd_PCMH-like_sf"/>
</dbReference>
<dbReference type="Gene3D" id="3.30.465.10">
    <property type="match status" value="2"/>
</dbReference>
<dbReference type="Pfam" id="PF01565">
    <property type="entry name" value="FAD_binding_4"/>
    <property type="match status" value="1"/>
</dbReference>
<evidence type="ECO:0000256" key="3">
    <source>
        <dbReference type="SAM" id="SignalP"/>
    </source>
</evidence>
<name>A0ABR0FEQ3_9PEZI</name>
<feature type="chain" id="PRO_5045239823" description="FAD-binding PCMH-type domain-containing protein" evidence="3">
    <location>
        <begin position="38"/>
        <end position="661"/>
    </location>
</feature>
<dbReference type="PANTHER" id="PTHR13878">
    <property type="entry name" value="GULONOLACTONE OXIDASE"/>
    <property type="match status" value="1"/>
</dbReference>
<dbReference type="InterPro" id="IPR050432">
    <property type="entry name" value="FAD-linked_Oxidoreductases_BP"/>
</dbReference>
<dbReference type="Pfam" id="PF08031">
    <property type="entry name" value="BBE"/>
    <property type="match status" value="1"/>
</dbReference>
<evidence type="ECO:0000256" key="2">
    <source>
        <dbReference type="ARBA" id="ARBA00023002"/>
    </source>
</evidence>
<dbReference type="InterPro" id="IPR016166">
    <property type="entry name" value="FAD-bd_PCMH"/>
</dbReference>